<dbReference type="InterPro" id="IPR036514">
    <property type="entry name" value="SGNH_hydro_sf"/>
</dbReference>
<dbReference type="EMBL" id="CM029045">
    <property type="protein sequence ID" value="KAG2594792.1"/>
    <property type="molecule type" value="Genomic_DNA"/>
</dbReference>
<protein>
    <recommendedName>
        <fullName evidence="8">GDSL esterase/lipase</fullName>
    </recommendedName>
</protein>
<dbReference type="PANTHER" id="PTHR22835:SF620">
    <property type="entry name" value="OS01G0223000 PROTEIN"/>
    <property type="match status" value="1"/>
</dbReference>
<dbReference type="Pfam" id="PF00657">
    <property type="entry name" value="Lipase_GDSL"/>
    <property type="match status" value="1"/>
</dbReference>
<evidence type="ECO:0000256" key="4">
    <source>
        <dbReference type="ARBA" id="ARBA00023180"/>
    </source>
</evidence>
<evidence type="ECO:0000256" key="5">
    <source>
        <dbReference type="SAM" id="MobiDB-lite"/>
    </source>
</evidence>
<reference evidence="6" key="1">
    <citation type="submission" date="2020-05" db="EMBL/GenBank/DDBJ databases">
        <title>WGS assembly of Panicum virgatum.</title>
        <authorList>
            <person name="Lovell J.T."/>
            <person name="Jenkins J."/>
            <person name="Shu S."/>
            <person name="Juenger T.E."/>
            <person name="Schmutz J."/>
        </authorList>
    </citation>
    <scope>NUCLEOTIDE SEQUENCE</scope>
    <source>
        <strain evidence="6">AP13</strain>
    </source>
</reference>
<proteinExistence type="inferred from homology"/>
<dbReference type="OrthoDB" id="631703at2759"/>
<evidence type="ECO:0000313" key="6">
    <source>
        <dbReference type="EMBL" id="KAG2594792.1"/>
    </source>
</evidence>
<dbReference type="Gene3D" id="3.40.50.1110">
    <property type="entry name" value="SGNH hydrolase"/>
    <property type="match status" value="1"/>
</dbReference>
<comment type="similarity">
    <text evidence="1">Belongs to the 'GDSL' lipolytic enzyme family.</text>
</comment>
<dbReference type="Proteomes" id="UP000823388">
    <property type="component" value="Chromosome 5K"/>
</dbReference>
<keyword evidence="7" id="KW-1185">Reference proteome</keyword>
<evidence type="ECO:0000256" key="1">
    <source>
        <dbReference type="ARBA" id="ARBA00008668"/>
    </source>
</evidence>
<dbReference type="AlphaFoldDB" id="A0A8T0S6R4"/>
<comment type="caution">
    <text evidence="6">The sequence shown here is derived from an EMBL/GenBank/DDBJ whole genome shotgun (WGS) entry which is preliminary data.</text>
</comment>
<dbReference type="SUPFAM" id="SSF52266">
    <property type="entry name" value="SGNH hydrolase"/>
    <property type="match status" value="1"/>
</dbReference>
<keyword evidence="3" id="KW-0378">Hydrolase</keyword>
<organism evidence="6 7">
    <name type="scientific">Panicum virgatum</name>
    <name type="common">Blackwell switchgrass</name>
    <dbReference type="NCBI Taxonomy" id="38727"/>
    <lineage>
        <taxon>Eukaryota</taxon>
        <taxon>Viridiplantae</taxon>
        <taxon>Streptophyta</taxon>
        <taxon>Embryophyta</taxon>
        <taxon>Tracheophyta</taxon>
        <taxon>Spermatophyta</taxon>
        <taxon>Magnoliopsida</taxon>
        <taxon>Liliopsida</taxon>
        <taxon>Poales</taxon>
        <taxon>Poaceae</taxon>
        <taxon>PACMAD clade</taxon>
        <taxon>Panicoideae</taxon>
        <taxon>Panicodae</taxon>
        <taxon>Paniceae</taxon>
        <taxon>Panicinae</taxon>
        <taxon>Panicum</taxon>
        <taxon>Panicum sect. Hiantes</taxon>
    </lineage>
</organism>
<dbReference type="InterPro" id="IPR001087">
    <property type="entry name" value="GDSL"/>
</dbReference>
<evidence type="ECO:0000256" key="3">
    <source>
        <dbReference type="ARBA" id="ARBA00022801"/>
    </source>
</evidence>
<dbReference type="PANTHER" id="PTHR22835">
    <property type="entry name" value="ZINC FINGER FYVE DOMAIN CONTAINING PROTEIN"/>
    <property type="match status" value="1"/>
</dbReference>
<evidence type="ECO:0008006" key="8">
    <source>
        <dbReference type="Google" id="ProtNLM"/>
    </source>
</evidence>
<dbReference type="InterPro" id="IPR035669">
    <property type="entry name" value="SGNH_plant_lipase-like"/>
</dbReference>
<keyword evidence="2" id="KW-0732">Signal</keyword>
<name>A0A8T0S6R4_PANVG</name>
<keyword evidence="4" id="KW-0325">Glycoprotein</keyword>
<dbReference type="GO" id="GO:0016788">
    <property type="term" value="F:hydrolase activity, acting on ester bonds"/>
    <property type="evidence" value="ECO:0007669"/>
    <property type="project" value="InterPro"/>
</dbReference>
<feature type="region of interest" description="Disordered" evidence="5">
    <location>
        <begin position="411"/>
        <end position="432"/>
    </location>
</feature>
<accession>A0A8T0S6R4</accession>
<gene>
    <name evidence="6" type="ORF">PVAP13_5KG020700</name>
</gene>
<dbReference type="CDD" id="cd01837">
    <property type="entry name" value="SGNH_plant_lipase_like"/>
    <property type="match status" value="1"/>
</dbReference>
<sequence length="432" mass="46586">MIFLRLHVDPTKQIPLYLSSVDNFDTILPDPFVVTVAKMSWRLPCAAALLLLLHLAALGPAASAGSRLRRYDSIFSFGDSFADTGNKPIAFARYSVPVTVMRPPYGEAFFGRPTGRTTDGRVILDLAAQALGLPLVPPSLARDGRSFRQGANFAVAGATTLNSEFYHARGIPGGASKLPINTSLSVQLEWFEALEPSLCATSQECEEFFGRSLFFVGEFGVNDYHLSLKKLSVQQVRPLVPDVIQTISMAIERLIVKHGATSLVVPGVIPSGCSPPILTLFAGRAGAADYDSETGCLKEINELGKHHNSLLKDALRKLRAKHPHARIIYADFFGPIMEMVESPGRFGFREDVLTVCCGGPGRYNYNDSVACGDADATPCTDPSGSLYWDGVHLTEAGYRHVADGWVRSIHSSDSASSGERGKASASTHGSPQ</sequence>
<evidence type="ECO:0000313" key="7">
    <source>
        <dbReference type="Proteomes" id="UP000823388"/>
    </source>
</evidence>
<evidence type="ECO:0000256" key="2">
    <source>
        <dbReference type="ARBA" id="ARBA00022729"/>
    </source>
</evidence>